<evidence type="ECO:0000313" key="3">
    <source>
        <dbReference type="EMBL" id="WAN63502.1"/>
    </source>
</evidence>
<keyword evidence="1" id="KW-0472">Membrane</keyword>
<name>A0ABY7BQG9_9MOLU</name>
<evidence type="ECO:0000256" key="1">
    <source>
        <dbReference type="SAM" id="Phobius"/>
    </source>
</evidence>
<sequence>MKNQSAEIILVIVSTTILIIVLLVTFFTFQEKLKNDKNKKSTKK</sequence>
<evidence type="ECO:0000313" key="4">
    <source>
        <dbReference type="Proteomes" id="UP001164727"/>
    </source>
</evidence>
<dbReference type="RefSeq" id="WP_268849702.1">
    <property type="nucleotide sequence ID" value="NZ_CP114006.1"/>
</dbReference>
<keyword evidence="1" id="KW-1133">Transmembrane helix</keyword>
<gene>
    <name evidence="2" type="ORF">RS022_00270</name>
    <name evidence="3" type="ORF">RS022_06680</name>
</gene>
<accession>A0ABY7BQG9</accession>
<evidence type="ECO:0000313" key="2">
    <source>
        <dbReference type="EMBL" id="WAN63038.1"/>
    </source>
</evidence>
<dbReference type="EMBL" id="CP114006">
    <property type="protein sequence ID" value="WAN63502.1"/>
    <property type="molecule type" value="Genomic_DNA"/>
</dbReference>
<keyword evidence="4" id="KW-1185">Reference proteome</keyword>
<dbReference type="Proteomes" id="UP001164727">
    <property type="component" value="Chromosome"/>
</dbReference>
<protein>
    <submittedName>
        <fullName evidence="2">Uncharacterized protein</fullName>
    </submittedName>
</protein>
<feature type="transmembrane region" description="Helical" evidence="1">
    <location>
        <begin position="6"/>
        <end position="29"/>
    </location>
</feature>
<proteinExistence type="predicted"/>
<reference evidence="2 4" key="1">
    <citation type="journal article" date="2023" name="Microbiol. Resour. Announc.">
        <title>Complete Genome of 'Candidatus Phytoplasma rubi' RS, a Phytopathogenic Bacterium Associated with Rubus Stunt Disease.</title>
        <authorList>
            <person name="Duckeck D."/>
            <person name="Zubert C."/>
            <person name="Bohm J.W."/>
            <person name="Carminati G."/>
            <person name="Schneider B."/>
            <person name="Kube M."/>
        </authorList>
    </citation>
    <scope>NUCLEOTIDE SEQUENCE [LARGE SCALE GENOMIC DNA]</scope>
    <source>
        <strain evidence="2 4">RS</strain>
    </source>
</reference>
<keyword evidence="1" id="KW-0812">Transmembrane</keyword>
<dbReference type="EMBL" id="CP114006">
    <property type="protein sequence ID" value="WAN63038.1"/>
    <property type="molecule type" value="Genomic_DNA"/>
</dbReference>
<organism evidence="2 4">
    <name type="scientific">Candidatus Phytoplasma rubi</name>
    <dbReference type="NCBI Taxonomy" id="399025"/>
    <lineage>
        <taxon>Bacteria</taxon>
        <taxon>Bacillati</taxon>
        <taxon>Mycoplasmatota</taxon>
        <taxon>Mollicutes</taxon>
        <taxon>Acholeplasmatales</taxon>
        <taxon>Acholeplasmataceae</taxon>
        <taxon>Candidatus Phytoplasma</taxon>
        <taxon>16SrV (Elm yellows group)</taxon>
    </lineage>
</organism>